<sequence length="287" mass="32004">MPLRPRFEQVSVGRGESWTLFDRRLPAFPFNWHYHPEYELTLTLNSVGERFVGDHVARYGDGDLVLVGPNLPHAWQSRSALQPGQPHHALVAWFTREWAEGLTLPYPELGGIGPLLADASRGLFFGPSTAALVRPRLLALIDATPSARWLGLVEVLLMLAADAGREPLALQGFAGEDAPRERARLDRVLAHLHTHYAEPIRLATLAELAAMSESQLQRFFKRCTRTTVSDYLATLRIGHACAMLLEGNRSIAHVAEAAGYAQPSYFTRQFRAVKGMTPKEFRLRFSA</sequence>
<feature type="domain" description="HTH araC/xylS-type" evidence="4">
    <location>
        <begin position="186"/>
        <end position="284"/>
    </location>
</feature>
<dbReference type="SUPFAM" id="SSF51182">
    <property type="entry name" value="RmlC-like cupins"/>
    <property type="match status" value="1"/>
</dbReference>
<evidence type="ECO:0000313" key="5">
    <source>
        <dbReference type="EMBL" id="MEJ8851971.1"/>
    </source>
</evidence>
<dbReference type="CDD" id="cd06976">
    <property type="entry name" value="cupin_MtlR-like_N"/>
    <property type="match status" value="1"/>
</dbReference>
<evidence type="ECO:0000313" key="6">
    <source>
        <dbReference type="Proteomes" id="UP001385892"/>
    </source>
</evidence>
<dbReference type="Pfam" id="PF12833">
    <property type="entry name" value="HTH_18"/>
    <property type="match status" value="1"/>
</dbReference>
<evidence type="ECO:0000256" key="1">
    <source>
        <dbReference type="ARBA" id="ARBA00023015"/>
    </source>
</evidence>
<dbReference type="InterPro" id="IPR014710">
    <property type="entry name" value="RmlC-like_jellyroll"/>
</dbReference>
<dbReference type="Proteomes" id="UP001385892">
    <property type="component" value="Unassembled WGS sequence"/>
</dbReference>
<dbReference type="SUPFAM" id="SSF46689">
    <property type="entry name" value="Homeodomain-like"/>
    <property type="match status" value="2"/>
</dbReference>
<proteinExistence type="predicted"/>
<dbReference type="EMBL" id="JBBKZT010000029">
    <property type="protein sequence ID" value="MEJ8851971.1"/>
    <property type="molecule type" value="Genomic_DNA"/>
</dbReference>
<dbReference type="PANTHER" id="PTHR43280">
    <property type="entry name" value="ARAC-FAMILY TRANSCRIPTIONAL REGULATOR"/>
    <property type="match status" value="1"/>
</dbReference>
<gene>
    <name evidence="5" type="ORF">WKW82_35450</name>
</gene>
<dbReference type="PROSITE" id="PS01124">
    <property type="entry name" value="HTH_ARAC_FAMILY_2"/>
    <property type="match status" value="1"/>
</dbReference>
<evidence type="ECO:0000259" key="4">
    <source>
        <dbReference type="PROSITE" id="PS01124"/>
    </source>
</evidence>
<dbReference type="SMART" id="SM00342">
    <property type="entry name" value="HTH_ARAC"/>
    <property type="match status" value="1"/>
</dbReference>
<keyword evidence="2" id="KW-0238">DNA-binding</keyword>
<keyword evidence="1" id="KW-0805">Transcription regulation</keyword>
<dbReference type="Gene3D" id="1.10.10.60">
    <property type="entry name" value="Homeodomain-like"/>
    <property type="match status" value="2"/>
</dbReference>
<dbReference type="PRINTS" id="PR00032">
    <property type="entry name" value="HTHARAC"/>
</dbReference>
<name>A0ABU8WWU0_9BURK</name>
<organism evidence="5 6">
    <name type="scientific">Variovorax rhizosphaerae</name>
    <dbReference type="NCBI Taxonomy" id="1836200"/>
    <lineage>
        <taxon>Bacteria</taxon>
        <taxon>Pseudomonadati</taxon>
        <taxon>Pseudomonadota</taxon>
        <taxon>Betaproteobacteria</taxon>
        <taxon>Burkholderiales</taxon>
        <taxon>Comamonadaceae</taxon>
        <taxon>Variovorax</taxon>
    </lineage>
</organism>
<dbReference type="InterPro" id="IPR011051">
    <property type="entry name" value="RmlC_Cupin_sf"/>
</dbReference>
<reference evidence="5 6" key="1">
    <citation type="submission" date="2024-03" db="EMBL/GenBank/DDBJ databases">
        <title>Novel species of the genus Variovorax.</title>
        <authorList>
            <person name="Liu Q."/>
            <person name="Xin Y.-H."/>
        </authorList>
    </citation>
    <scope>NUCLEOTIDE SEQUENCE [LARGE SCALE GENOMIC DNA]</scope>
    <source>
        <strain evidence="5 6">KACC 18900</strain>
    </source>
</reference>
<protein>
    <submittedName>
        <fullName evidence="5">AraC family transcriptional regulator</fullName>
    </submittedName>
</protein>
<keyword evidence="3" id="KW-0804">Transcription</keyword>
<dbReference type="PANTHER" id="PTHR43280:SF27">
    <property type="entry name" value="TRANSCRIPTIONAL REGULATOR MTLR"/>
    <property type="match status" value="1"/>
</dbReference>
<evidence type="ECO:0000256" key="2">
    <source>
        <dbReference type="ARBA" id="ARBA00023125"/>
    </source>
</evidence>
<dbReference type="RefSeq" id="WP_340347816.1">
    <property type="nucleotide sequence ID" value="NZ_JBBKZT010000029.1"/>
</dbReference>
<comment type="caution">
    <text evidence="5">The sequence shown here is derived from an EMBL/GenBank/DDBJ whole genome shotgun (WGS) entry which is preliminary data.</text>
</comment>
<dbReference type="InterPro" id="IPR018060">
    <property type="entry name" value="HTH_AraC"/>
</dbReference>
<keyword evidence="6" id="KW-1185">Reference proteome</keyword>
<dbReference type="Gene3D" id="2.60.120.10">
    <property type="entry name" value="Jelly Rolls"/>
    <property type="match status" value="1"/>
</dbReference>
<dbReference type="InterPro" id="IPR009057">
    <property type="entry name" value="Homeodomain-like_sf"/>
</dbReference>
<dbReference type="InterPro" id="IPR020449">
    <property type="entry name" value="Tscrpt_reg_AraC-type_HTH"/>
</dbReference>
<evidence type="ECO:0000256" key="3">
    <source>
        <dbReference type="ARBA" id="ARBA00023163"/>
    </source>
</evidence>
<accession>A0ABU8WWU0</accession>